<proteinExistence type="predicted"/>
<evidence type="ECO:0000256" key="1">
    <source>
        <dbReference type="ARBA" id="ARBA00004123"/>
    </source>
</evidence>
<feature type="coiled-coil region" evidence="10">
    <location>
        <begin position="224"/>
        <end position="254"/>
    </location>
</feature>
<dbReference type="PROSITE" id="PS50158">
    <property type="entry name" value="ZF_CCHC"/>
    <property type="match status" value="2"/>
</dbReference>
<dbReference type="GO" id="GO:0071039">
    <property type="term" value="P:nuclear polyadenylation-dependent CUT catabolic process"/>
    <property type="evidence" value="ECO:0007669"/>
    <property type="project" value="TreeGrafter"/>
</dbReference>
<feature type="compositionally biased region" description="Basic and acidic residues" evidence="11">
    <location>
        <begin position="1157"/>
        <end position="1176"/>
    </location>
</feature>
<evidence type="ECO:0000256" key="9">
    <source>
        <dbReference type="PROSITE-ProRule" id="PRU00047"/>
    </source>
</evidence>
<feature type="non-terminal residue" evidence="13">
    <location>
        <position position="1"/>
    </location>
</feature>
<dbReference type="EMBL" id="CAJDYZ010009576">
    <property type="protein sequence ID" value="CAD1476776.1"/>
    <property type="molecule type" value="Genomic_DNA"/>
</dbReference>
<feature type="compositionally biased region" description="Basic and acidic residues" evidence="11">
    <location>
        <begin position="489"/>
        <end position="507"/>
    </location>
</feature>
<keyword evidence="2" id="KW-0479">Metal-binding</keyword>
<keyword evidence="5" id="KW-0862">Zinc</keyword>
<feature type="region of interest" description="Disordered" evidence="11">
    <location>
        <begin position="1136"/>
        <end position="1193"/>
    </location>
</feature>
<dbReference type="InterPro" id="IPR036875">
    <property type="entry name" value="Znf_CCHC_sf"/>
</dbReference>
<dbReference type="SMART" id="SM00343">
    <property type="entry name" value="ZnF_C2HC"/>
    <property type="match status" value="4"/>
</dbReference>
<dbReference type="PANTHER" id="PTHR46543:SF1">
    <property type="entry name" value="ZINC FINGER CCHC DOMAIN-CONTAINING PROTEIN 7"/>
    <property type="match status" value="1"/>
</dbReference>
<accession>A0A6V7H9B0</accession>
<keyword evidence="6" id="KW-0539">Nucleus</keyword>
<feature type="domain" description="CCHC-type" evidence="12">
    <location>
        <begin position="596"/>
        <end position="612"/>
    </location>
</feature>
<feature type="region of interest" description="Disordered" evidence="11">
    <location>
        <begin position="476"/>
        <end position="507"/>
    </location>
</feature>
<evidence type="ECO:0000256" key="3">
    <source>
        <dbReference type="ARBA" id="ARBA00022737"/>
    </source>
</evidence>
<dbReference type="SUPFAM" id="SSF57756">
    <property type="entry name" value="Retrovirus zinc finger-like domains"/>
    <property type="match status" value="1"/>
</dbReference>
<dbReference type="InterPro" id="IPR001878">
    <property type="entry name" value="Znf_CCHC"/>
</dbReference>
<comment type="subcellular location">
    <subcellularLocation>
        <location evidence="1">Nucleus</location>
    </subcellularLocation>
</comment>
<evidence type="ECO:0000259" key="12">
    <source>
        <dbReference type="PROSITE" id="PS50158"/>
    </source>
</evidence>
<dbReference type="PANTHER" id="PTHR46543">
    <property type="entry name" value="ZINC FINGER CCHC DOMAIN-CONTAINING PROTEIN 7"/>
    <property type="match status" value="1"/>
</dbReference>
<evidence type="ECO:0000256" key="11">
    <source>
        <dbReference type="SAM" id="MobiDB-lite"/>
    </source>
</evidence>
<keyword evidence="3" id="KW-0677">Repeat</keyword>
<dbReference type="GO" id="GO:0071038">
    <property type="term" value="P:TRAMP-dependent tRNA surveillance pathway"/>
    <property type="evidence" value="ECO:0007669"/>
    <property type="project" value="TreeGrafter"/>
</dbReference>
<dbReference type="GO" id="GO:0071036">
    <property type="term" value="P:nuclear polyadenylation-dependent snoRNA catabolic process"/>
    <property type="evidence" value="ECO:0007669"/>
    <property type="project" value="TreeGrafter"/>
</dbReference>
<evidence type="ECO:0000256" key="7">
    <source>
        <dbReference type="ARBA" id="ARBA00041190"/>
    </source>
</evidence>
<sequence>YCKAENSEDEDVNHDIQSRLYAEIYYASNDIDIMDTKSDIKLETVNTDDDILHIDANDSKIFYTPVKNNNEDCKELDNSINELEDNKPDITSISVTCTSETLHKNSDEDISVVTVKEEEEGKDVELSKNEKQLTNNNVEYAISRSNSNDICDIENDIKPKIEDENKEELKLLQCSYNEATTNQCVSPNPTKHDSDKNKYQEMMSNEKNINDILKKYEFSKSFINKLYLKKYEKLEKKLQEMEEEERLKEKQEKMSVKKPINDKEMDTKYEVFSTTEKLQKAANFSEEITVLSSETESDSDESILEVPIPPKPQPPIINLKDSDEESEISNDSDIEGVDIESSFVKRKKKNSVKNSEKETFTIDQYLENYILNTDSADDTSEREDIILNCTEIQKGASNIKEIMEMSKSIQSGRHIDKDGTPEIQPTSKIVHVNALCERDKNESINFAEDVTVTNFLNSHESTPNRKRHYDFCEPCTSDSEPCTSVKQRKNVESEDDHSKENTEHDSNTKINQDWEEYFFRPMSEKLKAFYEFQEQDFDIKKIQSKMSRDPKLWTILDEDLMPELFRHQRYWHVKCAKCRQQGHQRHDCPEPYKPVRCHMCGTPGHTETRCPQKMCLTCGKKQGTFRKTCEACRILHCNMCNAIGHKSTECPDLWRRFHQTTRTFEINIPENLSEVMKPADLLYCCNCTKRGHDSSTCNEYRWSQHFPTPAFVSNYTGELQNEVLTCGNINEDIIPLIKPTKAKHRRFLPNEDDLEDSCVIYSYGTFHTKKFNGEQNVRKLFTLDIHPSHLTSLLKGRVAPIFLDELSEVIKFEIKVYYDTSNELMIRVRSIEHLPQHILELFLYWLKLDDEDKHLQITINLPRETKKLLKHLTSKIEELQKDLGDPNYICTQIEQLEISLNANQNPQTSVSILEKLMNCRANLRKIYLTKPKNNDLIMQLRKYINYLKKCSVDKVYLTKYLRIVVIYNKIFLPRKLTDIELKRFLAKYYKKQEKNNETKKAKKKKLSPYPAFIQSLKDFNSNTEGSSKDIKAQSKQKPTVISIENISVNNNVQGITHENVFNERSTSERNVTEDVNIDSIVSTQSACIVSNSNVIAMPKPIQKVNLNAVSSNLITIPLQKSTHNVSLRAPKSVPCAKIKPSENNAEKESQLVNSNNEEAKINKVQEKRDNIIDSETKKKKSKKGKKTKPDLENKLEITENKKTNINMSLENKANEIINEALEFNLSYMNKAVEEVRKKINDKSLKQEHIDTLLRLINLEKDHRKYESRNYIYSLYYFFIGGGPPIGGGGPFIGGLIGPIGPIGPIIGPIGPIGPIIGGLIPIIGGIGPCGPIIIGPPGPIGPPGCIPGGGIIPGGP</sequence>
<dbReference type="GO" id="GO:0071035">
    <property type="term" value="P:nuclear polyadenylation-dependent rRNA catabolic process"/>
    <property type="evidence" value="ECO:0007669"/>
    <property type="project" value="TreeGrafter"/>
</dbReference>
<evidence type="ECO:0000313" key="14">
    <source>
        <dbReference type="Proteomes" id="UP000752696"/>
    </source>
</evidence>
<organism evidence="13 14">
    <name type="scientific">Heterotrigona itama</name>
    <dbReference type="NCBI Taxonomy" id="395501"/>
    <lineage>
        <taxon>Eukaryota</taxon>
        <taxon>Metazoa</taxon>
        <taxon>Ecdysozoa</taxon>
        <taxon>Arthropoda</taxon>
        <taxon>Hexapoda</taxon>
        <taxon>Insecta</taxon>
        <taxon>Pterygota</taxon>
        <taxon>Neoptera</taxon>
        <taxon>Endopterygota</taxon>
        <taxon>Hymenoptera</taxon>
        <taxon>Apocrita</taxon>
        <taxon>Aculeata</taxon>
        <taxon>Apoidea</taxon>
        <taxon>Anthophila</taxon>
        <taxon>Apidae</taxon>
        <taxon>Heterotrigona</taxon>
    </lineage>
</organism>
<comment type="caution">
    <text evidence="13">The sequence shown here is derived from an EMBL/GenBank/DDBJ whole genome shotgun (WGS) entry which is preliminary data.</text>
</comment>
<protein>
    <recommendedName>
        <fullName evidence="7">Zinc finger CCHC domain-containing protein 7</fullName>
    </recommendedName>
    <alternativeName>
        <fullName evidence="8">TRAMP-like complex RNA-binding factor ZCCHC7</fullName>
    </alternativeName>
</protein>
<dbReference type="GO" id="GO:0071037">
    <property type="term" value="P:nuclear polyadenylation-dependent snRNA catabolic process"/>
    <property type="evidence" value="ECO:0007669"/>
    <property type="project" value="TreeGrafter"/>
</dbReference>
<evidence type="ECO:0000256" key="8">
    <source>
        <dbReference type="ARBA" id="ARBA00043023"/>
    </source>
</evidence>
<dbReference type="Proteomes" id="UP000752696">
    <property type="component" value="Unassembled WGS sequence"/>
</dbReference>
<dbReference type="InterPro" id="IPR051644">
    <property type="entry name" value="TRAMP_AT-DNA-binding"/>
</dbReference>
<name>A0A6V7H9B0_9HYME</name>
<keyword evidence="4 9" id="KW-0863">Zinc-finger</keyword>
<dbReference type="OrthoDB" id="7608935at2759"/>
<feature type="region of interest" description="Disordered" evidence="11">
    <location>
        <begin position="292"/>
        <end position="316"/>
    </location>
</feature>
<feature type="domain" description="CCHC-type" evidence="12">
    <location>
        <begin position="574"/>
        <end position="590"/>
    </location>
</feature>
<dbReference type="Gene3D" id="4.10.60.10">
    <property type="entry name" value="Zinc finger, CCHC-type"/>
    <property type="match status" value="2"/>
</dbReference>
<evidence type="ECO:0000256" key="4">
    <source>
        <dbReference type="ARBA" id="ARBA00022771"/>
    </source>
</evidence>
<feature type="compositionally biased region" description="Basic residues" evidence="11">
    <location>
        <begin position="1177"/>
        <end position="1186"/>
    </location>
</feature>
<dbReference type="GO" id="GO:0071031">
    <property type="term" value="P:nuclear mRNA surveillance of mRNA 3'-end processing"/>
    <property type="evidence" value="ECO:0007669"/>
    <property type="project" value="TreeGrafter"/>
</dbReference>
<dbReference type="GO" id="GO:0031499">
    <property type="term" value="C:TRAMP complex"/>
    <property type="evidence" value="ECO:0007669"/>
    <property type="project" value="TreeGrafter"/>
</dbReference>
<evidence type="ECO:0000256" key="2">
    <source>
        <dbReference type="ARBA" id="ARBA00022723"/>
    </source>
</evidence>
<keyword evidence="14" id="KW-1185">Reference proteome</keyword>
<reference evidence="13" key="1">
    <citation type="submission" date="2020-07" db="EMBL/GenBank/DDBJ databases">
        <authorList>
            <person name="Nazaruddin N."/>
        </authorList>
    </citation>
    <scope>NUCLEOTIDE SEQUENCE</scope>
</reference>
<evidence type="ECO:0000256" key="5">
    <source>
        <dbReference type="ARBA" id="ARBA00022833"/>
    </source>
</evidence>
<dbReference type="GO" id="GO:0003723">
    <property type="term" value="F:RNA binding"/>
    <property type="evidence" value="ECO:0007669"/>
    <property type="project" value="TreeGrafter"/>
</dbReference>
<evidence type="ECO:0000313" key="13">
    <source>
        <dbReference type="EMBL" id="CAD1476776.1"/>
    </source>
</evidence>
<keyword evidence="10" id="KW-0175">Coiled coil</keyword>
<evidence type="ECO:0000256" key="10">
    <source>
        <dbReference type="SAM" id="Coils"/>
    </source>
</evidence>
<evidence type="ECO:0000256" key="6">
    <source>
        <dbReference type="ARBA" id="ARBA00023242"/>
    </source>
</evidence>
<dbReference type="GO" id="GO:0008270">
    <property type="term" value="F:zinc ion binding"/>
    <property type="evidence" value="ECO:0007669"/>
    <property type="project" value="UniProtKB-KW"/>
</dbReference>
<feature type="compositionally biased region" description="Polar residues" evidence="11">
    <location>
        <begin position="476"/>
        <end position="485"/>
    </location>
</feature>
<gene>
    <name evidence="13" type="ORF">MHI_LOCUS687931</name>
</gene>